<dbReference type="Pfam" id="PF21790">
    <property type="entry name" value="OGG"/>
    <property type="match status" value="1"/>
</dbReference>
<gene>
    <name evidence="1" type="ORF">ACFP57_01260</name>
</gene>
<comment type="caution">
    <text evidence="1">The sequence shown here is derived from an EMBL/GenBank/DDBJ whole genome shotgun (WGS) entry which is preliminary data.</text>
</comment>
<dbReference type="Proteomes" id="UP001596266">
    <property type="component" value="Unassembled WGS sequence"/>
</dbReference>
<name>A0ABW1WWJ4_9ACTN</name>
<organism evidence="1 2">
    <name type="scientific">Luteococcus sanguinis</name>
    <dbReference type="NCBI Taxonomy" id="174038"/>
    <lineage>
        <taxon>Bacteria</taxon>
        <taxon>Bacillati</taxon>
        <taxon>Actinomycetota</taxon>
        <taxon>Actinomycetes</taxon>
        <taxon>Propionibacteriales</taxon>
        <taxon>Propionibacteriaceae</taxon>
        <taxon>Luteococcus</taxon>
    </lineage>
</organism>
<accession>A0ABW1WWJ4</accession>
<sequence length="256" mass="28581">MSKHRTVAPPNLQLPEYVRDRLGNRQQYVLEHGFPPDIVGVGWWANVPPQQSVDTSDLHGHERLTRGDLFALGREASASNASGDAVLKLLWNTLAWGTGKSQRGNTSRLRSLKEESLGGQRIELLKRAAKFAAEGNPRDAYSTLIRKGGGVIPGLGPAFFTKFLYFASADVPVADTSETRCLILDARVAGNLAAAGWTDMPRVRGQYSYNWYTDTYVSYCQLLDRWAREESERHGSTIWPDEIERALFEGSKQKQQ</sequence>
<keyword evidence="2" id="KW-1185">Reference proteome</keyword>
<dbReference type="EMBL" id="JBHSUA010000006">
    <property type="protein sequence ID" value="MFC6395625.1"/>
    <property type="molecule type" value="Genomic_DNA"/>
</dbReference>
<evidence type="ECO:0000313" key="2">
    <source>
        <dbReference type="Proteomes" id="UP001596266"/>
    </source>
</evidence>
<proteinExistence type="predicted"/>
<dbReference type="InterPro" id="IPR048868">
    <property type="entry name" value="OGG-like_put"/>
</dbReference>
<protein>
    <submittedName>
        <fullName evidence="1">Uncharacterized protein</fullName>
    </submittedName>
</protein>
<dbReference type="RefSeq" id="WP_343886368.1">
    <property type="nucleotide sequence ID" value="NZ_BAAAKI010000014.1"/>
</dbReference>
<reference evidence="2" key="1">
    <citation type="journal article" date="2019" name="Int. J. Syst. Evol. Microbiol.">
        <title>The Global Catalogue of Microorganisms (GCM) 10K type strain sequencing project: providing services to taxonomists for standard genome sequencing and annotation.</title>
        <authorList>
            <consortium name="The Broad Institute Genomics Platform"/>
            <consortium name="The Broad Institute Genome Sequencing Center for Infectious Disease"/>
            <person name="Wu L."/>
            <person name="Ma J."/>
        </authorList>
    </citation>
    <scope>NUCLEOTIDE SEQUENCE [LARGE SCALE GENOMIC DNA]</scope>
    <source>
        <strain evidence="2">CGMCC 1.15277</strain>
    </source>
</reference>
<evidence type="ECO:0000313" key="1">
    <source>
        <dbReference type="EMBL" id="MFC6395625.1"/>
    </source>
</evidence>